<evidence type="ECO:0000313" key="2">
    <source>
        <dbReference type="Proteomes" id="UP000887159"/>
    </source>
</evidence>
<name>A0A8X6VTC2_TRICX</name>
<evidence type="ECO:0000313" key="1">
    <source>
        <dbReference type="EMBL" id="GFY22088.1"/>
    </source>
</evidence>
<proteinExistence type="predicted"/>
<dbReference type="Proteomes" id="UP000887159">
    <property type="component" value="Unassembled WGS sequence"/>
</dbReference>
<organism evidence="1 2">
    <name type="scientific">Trichonephila clavipes</name>
    <name type="common">Golden silk orbweaver</name>
    <name type="synonym">Nephila clavipes</name>
    <dbReference type="NCBI Taxonomy" id="2585209"/>
    <lineage>
        <taxon>Eukaryota</taxon>
        <taxon>Metazoa</taxon>
        <taxon>Ecdysozoa</taxon>
        <taxon>Arthropoda</taxon>
        <taxon>Chelicerata</taxon>
        <taxon>Arachnida</taxon>
        <taxon>Araneae</taxon>
        <taxon>Araneomorphae</taxon>
        <taxon>Entelegynae</taxon>
        <taxon>Araneoidea</taxon>
        <taxon>Nephilidae</taxon>
        <taxon>Trichonephila</taxon>
    </lineage>
</organism>
<gene>
    <name evidence="1" type="ORF">TNCV_3297321</name>
</gene>
<keyword evidence="2" id="KW-1185">Reference proteome</keyword>
<comment type="caution">
    <text evidence="1">The sequence shown here is derived from an EMBL/GenBank/DDBJ whole genome shotgun (WGS) entry which is preliminary data.</text>
</comment>
<dbReference type="AlphaFoldDB" id="A0A8X6VTC2"/>
<protein>
    <submittedName>
        <fullName evidence="1">Uncharacterized protein</fullName>
    </submittedName>
</protein>
<sequence>MVEELTVSVEEYNAVNVKQTKGLLKLNQTCILDLKVGSLKGRNLINFSSSECSDLSLHVNPENKVKEGKKERKGKKDEINVVGNIEREEKEQKKNVLKFSNISQTDSTNQCTHFQIEGEDNLETKDIGENFELKEILECYEDVFAKDK</sequence>
<dbReference type="EMBL" id="BMAU01021359">
    <property type="protein sequence ID" value="GFY22088.1"/>
    <property type="molecule type" value="Genomic_DNA"/>
</dbReference>
<reference evidence="1" key="1">
    <citation type="submission" date="2020-08" db="EMBL/GenBank/DDBJ databases">
        <title>Multicomponent nature underlies the extraordinary mechanical properties of spider dragline silk.</title>
        <authorList>
            <person name="Kono N."/>
            <person name="Nakamura H."/>
            <person name="Mori M."/>
            <person name="Yoshida Y."/>
            <person name="Ohtoshi R."/>
            <person name="Malay A.D."/>
            <person name="Moran D.A.P."/>
            <person name="Tomita M."/>
            <person name="Numata K."/>
            <person name="Arakawa K."/>
        </authorList>
    </citation>
    <scope>NUCLEOTIDE SEQUENCE</scope>
</reference>
<accession>A0A8X6VTC2</accession>